<accession>A0A806JY67</accession>
<feature type="transmembrane region" description="Helical" evidence="1">
    <location>
        <begin position="21"/>
        <end position="45"/>
    </location>
</feature>
<protein>
    <submittedName>
        <fullName evidence="2">Uncharacterized protein</fullName>
    </submittedName>
</protein>
<reference evidence="2" key="1">
    <citation type="submission" date="2012-03" db="EMBL/GenBank/DDBJ databases">
        <title>Functional metagenomics reveals considerable lignocellulase gene clusters in the gut microbiome of a wood-feeding higher termite.</title>
        <authorList>
            <person name="Liu N."/>
        </authorList>
    </citation>
    <scope>NUCLEOTIDE SEQUENCE</scope>
</reference>
<keyword evidence="1" id="KW-1133">Transmembrane helix</keyword>
<proteinExistence type="predicted"/>
<keyword evidence="1" id="KW-0472">Membrane</keyword>
<dbReference type="SUPFAM" id="SSF56973">
    <property type="entry name" value="Aerolisin/ETX pore-forming domain"/>
    <property type="match status" value="1"/>
</dbReference>
<dbReference type="AlphaFoldDB" id="A0A806JY67"/>
<evidence type="ECO:0000256" key="1">
    <source>
        <dbReference type="SAM" id="Phobius"/>
    </source>
</evidence>
<organism evidence="2">
    <name type="scientific">uncultured bacterium contig00053</name>
    <dbReference type="NCBI Taxonomy" id="1181537"/>
    <lineage>
        <taxon>Bacteria</taxon>
        <taxon>environmental samples</taxon>
    </lineage>
</organism>
<keyword evidence="1" id="KW-0812">Transmembrane</keyword>
<dbReference type="Gene3D" id="2.170.15.10">
    <property type="entry name" value="Proaerolysin, chain A, domain 3"/>
    <property type="match status" value="1"/>
</dbReference>
<sequence length="467" mass="52925">MKNIQNYFNFFKQEAVMKKKTIIMMAILAFVLSISFISCGLLDLVSEITDPESSETDPADSMTLAPALRAVTTASSNNANPIVMSSYTDGTYNYYLIDVGFIQNMYVSAIGFLHYNGMTPMSLSQSTISETTITNAMTETISDSITFSNTQSGKVGIQFAYEKSILFIRKFSVKLNGEWAGSWTNTTTSTRSRETSVSTAESYGRSESISFTVGEHGEPEGFYRYALYAVCDVYFVISTSLDNQELISWDTLACIRDNSYFPHMDYSTNGIFDNSPLGNEITFVEDFYKTLPRPSIGEQPPQLPPPWTGMTDWVTIRTETKKITDSGRFNQHFDTINFNKFNYETDGVPKPISLSELKELGYKTVSFYIRLDVIKFDAGWQYIFLFNSSIKSNDFNLGSVQFDEGGSLLFNYYRLVNESILKFENISIDKFMNDLSFNEFFIRYGASGDSSDDWGNMNLRIQLLFKK</sequence>
<evidence type="ECO:0000313" key="2">
    <source>
        <dbReference type="EMBL" id="AGS51785.1"/>
    </source>
</evidence>
<dbReference type="EMBL" id="JQ844171">
    <property type="protein sequence ID" value="AGS51785.1"/>
    <property type="molecule type" value="Genomic_DNA"/>
</dbReference>
<name>A0A806JY67_9BACT</name>